<feature type="chain" id="PRO_5018274275" description="Transcriptional regulator" evidence="2">
    <location>
        <begin position="23"/>
        <end position="742"/>
    </location>
</feature>
<dbReference type="Gene3D" id="2.130.10.10">
    <property type="entry name" value="YVTN repeat-like/Quinoprotein amine dehydrogenase"/>
    <property type="match status" value="1"/>
</dbReference>
<dbReference type="AlphaFoldDB" id="A0A3P1CW16"/>
<feature type="signal peptide" evidence="2">
    <location>
        <begin position="1"/>
        <end position="22"/>
    </location>
</feature>
<feature type="compositionally biased region" description="Basic and acidic residues" evidence="1">
    <location>
        <begin position="687"/>
        <end position="697"/>
    </location>
</feature>
<dbReference type="RefSeq" id="WP_124903252.1">
    <property type="nucleotide sequence ID" value="NZ_RQJP01000001.1"/>
</dbReference>
<evidence type="ECO:0000313" key="3">
    <source>
        <dbReference type="EMBL" id="RRB17044.1"/>
    </source>
</evidence>
<evidence type="ECO:0008006" key="5">
    <source>
        <dbReference type="Google" id="ProtNLM"/>
    </source>
</evidence>
<accession>A0A3P1CW16</accession>
<dbReference type="Proteomes" id="UP000274271">
    <property type="component" value="Unassembled WGS sequence"/>
</dbReference>
<dbReference type="InterPro" id="IPR015943">
    <property type="entry name" value="WD40/YVTN_repeat-like_dom_sf"/>
</dbReference>
<organism evidence="3 4">
    <name type="scientific">Larkinella knui</name>
    <dbReference type="NCBI Taxonomy" id="2025310"/>
    <lineage>
        <taxon>Bacteria</taxon>
        <taxon>Pseudomonadati</taxon>
        <taxon>Bacteroidota</taxon>
        <taxon>Cytophagia</taxon>
        <taxon>Cytophagales</taxon>
        <taxon>Spirosomataceae</taxon>
        <taxon>Larkinella</taxon>
    </lineage>
</organism>
<keyword evidence="4" id="KW-1185">Reference proteome</keyword>
<comment type="caution">
    <text evidence="3">The sequence shown here is derived from an EMBL/GenBank/DDBJ whole genome shotgun (WGS) entry which is preliminary data.</text>
</comment>
<gene>
    <name evidence="3" type="ORF">EHT87_01810</name>
</gene>
<proteinExistence type="predicted"/>
<name>A0A3P1CW16_9BACT</name>
<feature type="region of interest" description="Disordered" evidence="1">
    <location>
        <begin position="687"/>
        <end position="716"/>
    </location>
</feature>
<dbReference type="SUPFAM" id="SSF50969">
    <property type="entry name" value="YVTN repeat-like/Quinoprotein amine dehydrogenase"/>
    <property type="match status" value="1"/>
</dbReference>
<dbReference type="OrthoDB" id="610763at2"/>
<reference evidence="3 4" key="1">
    <citation type="submission" date="2018-11" db="EMBL/GenBank/DDBJ databases">
        <authorList>
            <person name="Zhou Z."/>
            <person name="Wang G."/>
        </authorList>
    </citation>
    <scope>NUCLEOTIDE SEQUENCE [LARGE SCALE GENOMIC DNA]</scope>
    <source>
        <strain evidence="3 4">KCTC42998</strain>
    </source>
</reference>
<keyword evidence="2" id="KW-0732">Signal</keyword>
<evidence type="ECO:0000256" key="1">
    <source>
        <dbReference type="SAM" id="MobiDB-lite"/>
    </source>
</evidence>
<dbReference type="EMBL" id="RQJP01000001">
    <property type="protein sequence ID" value="RRB17044.1"/>
    <property type="molecule type" value="Genomic_DNA"/>
</dbReference>
<dbReference type="InterPro" id="IPR011044">
    <property type="entry name" value="Quino_amine_DH_bsu"/>
</dbReference>
<protein>
    <recommendedName>
        <fullName evidence="5">Transcriptional regulator</fullName>
    </recommendedName>
</protein>
<sequence>MRTPLYGIFFAFFTFLSVICQAQTPPVYQDKPYWQDYSIKYYIDKNHGDLLEAQADRNGAIQILTSKGDLLHPHDGQFLYPGTLQPDNTYRFMKDKKLAALGVYNQQFVYLSDQVVLSNAWAGKLFSEHGLSNAKYFQGGPDFTFLVSDGKSLNLLKDSKSVWKGSLSGDEIVGIRYQPGASQFWILGKKSLHTLPVATKSLTKVLDGTDFTAFDLSNQGKKIIVGTSNGYLEFDVATKKQVGAVRRKLPWTDITAVAEVDGKVWFGSTKGAFALRSDGKFDYYNGERWLPGDAVTHISKGPKNSVLVLTEAGLGQIVFEKMTLHDKAVFFDHQVRSRHIRVGFNSTLERMEKGNLATGYLEDSDNDGLWTAMYLGGEIFRYAVTKDPEALQNCRESLDAMERLYTITSIPGFPARSFERSGHIKELSDSERWQHAKDREWDWKSTTSSDEVIGHIFAFGAMAELIPDKNLKSRAITLIDTLMSHIISHDMYLIDYDGKPTMWGKWNPSYVNSFPTNVGDRKLNSSNITAMLQTAYHFTKKEKYKKKLLELMQKHGYLTNQMRSMNEIGKAPADADEHAKHMSDGWNHSDDEMYFVGYWGLYRYALNDTLKAKYKQQIIDHWRAERPEKEGAWNIFTAMTGTKEFDLNEAVWYLREHPLDLIDWSIQNSHRKDIELLPENFRRQTTKDVLPPDERPVQRHNGNMFTLDRKGRSGGNEHSAGDIWLLPYWMGRYLGVISAPVK</sequence>
<evidence type="ECO:0000256" key="2">
    <source>
        <dbReference type="SAM" id="SignalP"/>
    </source>
</evidence>
<evidence type="ECO:0000313" key="4">
    <source>
        <dbReference type="Proteomes" id="UP000274271"/>
    </source>
</evidence>